<dbReference type="Proteomes" id="UP001432027">
    <property type="component" value="Unassembled WGS sequence"/>
</dbReference>
<evidence type="ECO:0000313" key="2">
    <source>
        <dbReference type="Proteomes" id="UP001432027"/>
    </source>
</evidence>
<dbReference type="EMBL" id="BTSX01000004">
    <property type="protein sequence ID" value="GMS94026.1"/>
    <property type="molecule type" value="Genomic_DNA"/>
</dbReference>
<feature type="non-terminal residue" evidence="1">
    <location>
        <position position="1"/>
    </location>
</feature>
<proteinExistence type="predicted"/>
<dbReference type="Gene3D" id="3.40.630.30">
    <property type="match status" value="1"/>
</dbReference>
<protein>
    <submittedName>
        <fullName evidence="1">Uncharacterized protein</fullName>
    </submittedName>
</protein>
<gene>
    <name evidence="1" type="ORF">PENTCL1PPCAC_16201</name>
</gene>
<comment type="caution">
    <text evidence="1">The sequence shown here is derived from an EMBL/GenBank/DDBJ whole genome shotgun (WGS) entry which is preliminary data.</text>
</comment>
<dbReference type="AlphaFoldDB" id="A0AAV5TI52"/>
<name>A0AAV5TI52_9BILA</name>
<evidence type="ECO:0000313" key="1">
    <source>
        <dbReference type="EMBL" id="GMS94026.1"/>
    </source>
</evidence>
<sequence>RNRIVAVSLVSIVRRGEGEESAAPTVVDSIGDLLKLINANTLFEISCDQARKEVVKGMIADCNSLASQKFDAKNGFTVLREIRQEDIQGANGKPVYVCFDGQPVLN</sequence>
<organism evidence="1 2">
    <name type="scientific">Pristionchus entomophagus</name>
    <dbReference type="NCBI Taxonomy" id="358040"/>
    <lineage>
        <taxon>Eukaryota</taxon>
        <taxon>Metazoa</taxon>
        <taxon>Ecdysozoa</taxon>
        <taxon>Nematoda</taxon>
        <taxon>Chromadorea</taxon>
        <taxon>Rhabditida</taxon>
        <taxon>Rhabditina</taxon>
        <taxon>Diplogasteromorpha</taxon>
        <taxon>Diplogasteroidea</taxon>
        <taxon>Neodiplogasteridae</taxon>
        <taxon>Pristionchus</taxon>
    </lineage>
</organism>
<accession>A0AAV5TI52</accession>
<keyword evidence="2" id="KW-1185">Reference proteome</keyword>
<reference evidence="1" key="1">
    <citation type="submission" date="2023-10" db="EMBL/GenBank/DDBJ databases">
        <title>Genome assembly of Pristionchus species.</title>
        <authorList>
            <person name="Yoshida K."/>
            <person name="Sommer R.J."/>
        </authorList>
    </citation>
    <scope>NUCLEOTIDE SEQUENCE</scope>
    <source>
        <strain evidence="1">RS0144</strain>
    </source>
</reference>